<gene>
    <name evidence="2" type="ORF">HHU12_01450</name>
</gene>
<feature type="region of interest" description="Disordered" evidence="1">
    <location>
        <begin position="257"/>
        <end position="280"/>
    </location>
</feature>
<name>A0A7X9RSZ9_9BACT</name>
<evidence type="ECO:0000313" key="2">
    <source>
        <dbReference type="EMBL" id="NME66617.1"/>
    </source>
</evidence>
<dbReference type="SUPFAM" id="SSF88874">
    <property type="entry name" value="Receptor-binding domain of short tail fibre protein gp12"/>
    <property type="match status" value="1"/>
</dbReference>
<sequence length="316" mass="34637">MKIFNIPAKGLILNTEDFRHINNISSDIVSILSLTLTENDSPVRIKGVEFSKDGQNYQCTEGWIMWQNTFYFVETFSGTAIGEEVPVFEIEKVSLPYEPHDLVEGYNKVGTFYVCQEEKLKPTFKASGTGLFDWNEIVKHPIKRNTEAITGLQGLLKGMIVDYYGSLVNFDATGLGIGEYIGYALCNGQNGTPDLRGRVTVGMSDTSLVNGNEEANLSEYFVLGNKGGQREITLTTNQIPPLSLPFATTALVPGIEGGDDDNHNNTNRFAGGDKPNGENPHFDISLNITGNAVKSTGGDSHENRQPFVVVGKLMKL</sequence>
<accession>A0A7X9RSZ9</accession>
<protein>
    <recommendedName>
        <fullName evidence="4">Phage tail collar domain-containing protein</fullName>
    </recommendedName>
</protein>
<dbReference type="Proteomes" id="UP000576082">
    <property type="component" value="Unassembled WGS sequence"/>
</dbReference>
<comment type="caution">
    <text evidence="2">The sequence shown here is derived from an EMBL/GenBank/DDBJ whole genome shotgun (WGS) entry which is preliminary data.</text>
</comment>
<proteinExistence type="predicted"/>
<dbReference type="RefSeq" id="WP_169654363.1">
    <property type="nucleotide sequence ID" value="NZ_JABANE010000002.1"/>
</dbReference>
<organism evidence="2 3">
    <name type="scientific">Flammeovirga aprica JL-4</name>
    <dbReference type="NCBI Taxonomy" id="694437"/>
    <lineage>
        <taxon>Bacteria</taxon>
        <taxon>Pseudomonadati</taxon>
        <taxon>Bacteroidota</taxon>
        <taxon>Cytophagia</taxon>
        <taxon>Cytophagales</taxon>
        <taxon>Flammeovirgaceae</taxon>
        <taxon>Flammeovirga</taxon>
    </lineage>
</organism>
<dbReference type="EMBL" id="JABANE010000002">
    <property type="protein sequence ID" value="NME66617.1"/>
    <property type="molecule type" value="Genomic_DNA"/>
</dbReference>
<evidence type="ECO:0008006" key="4">
    <source>
        <dbReference type="Google" id="ProtNLM"/>
    </source>
</evidence>
<evidence type="ECO:0000256" key="1">
    <source>
        <dbReference type="SAM" id="MobiDB-lite"/>
    </source>
</evidence>
<reference evidence="2 3" key="1">
    <citation type="submission" date="2020-04" db="EMBL/GenBank/DDBJ databases">
        <title>Flammeovirga sp. SR4, a novel species isolated from seawater.</title>
        <authorList>
            <person name="Wang X."/>
        </authorList>
    </citation>
    <scope>NUCLEOTIDE SEQUENCE [LARGE SCALE GENOMIC DNA]</scope>
    <source>
        <strain evidence="2 3">ATCC 23126</strain>
    </source>
</reference>
<evidence type="ECO:0000313" key="3">
    <source>
        <dbReference type="Proteomes" id="UP000576082"/>
    </source>
</evidence>
<keyword evidence="3" id="KW-1185">Reference proteome</keyword>
<dbReference type="AlphaFoldDB" id="A0A7X9RSZ9"/>